<dbReference type="GO" id="GO:0008270">
    <property type="term" value="F:zinc ion binding"/>
    <property type="evidence" value="ECO:0007669"/>
    <property type="project" value="TreeGrafter"/>
</dbReference>
<keyword evidence="2" id="KW-0479">Metal-binding</keyword>
<organism evidence="7 8">
    <name type="scientific">Teredinibacter turnerae (strain ATCC 39867 / T7901)</name>
    <dbReference type="NCBI Taxonomy" id="377629"/>
    <lineage>
        <taxon>Bacteria</taxon>
        <taxon>Pseudomonadati</taxon>
        <taxon>Pseudomonadota</taxon>
        <taxon>Gammaproteobacteria</taxon>
        <taxon>Cellvibrionales</taxon>
        <taxon>Cellvibrionaceae</taxon>
        <taxon>Teredinibacter</taxon>
    </lineage>
</organism>
<keyword evidence="8" id="KW-1185">Reference proteome</keyword>
<evidence type="ECO:0000256" key="1">
    <source>
        <dbReference type="ARBA" id="ARBA00022670"/>
    </source>
</evidence>
<gene>
    <name evidence="7" type="ordered locus">TERTU_3904</name>
</gene>
<keyword evidence="4" id="KW-0862">Zinc</keyword>
<evidence type="ECO:0000313" key="7">
    <source>
        <dbReference type="EMBL" id="ACR14438.1"/>
    </source>
</evidence>
<dbReference type="Gene3D" id="3.40.140.10">
    <property type="entry name" value="Cytidine Deaminase, domain 2"/>
    <property type="match status" value="1"/>
</dbReference>
<dbReference type="Pfam" id="PF14464">
    <property type="entry name" value="Prok-JAB"/>
    <property type="match status" value="1"/>
</dbReference>
<dbReference type="eggNOG" id="COG1310">
    <property type="taxonomic scope" value="Bacteria"/>
</dbReference>
<evidence type="ECO:0000256" key="4">
    <source>
        <dbReference type="ARBA" id="ARBA00022833"/>
    </source>
</evidence>
<protein>
    <recommendedName>
        <fullName evidence="6">JAB domain-containing protein</fullName>
    </recommendedName>
</protein>
<dbReference type="PANTHER" id="PTHR34858">
    <property type="entry name" value="CYSO-CYSTEINE PEPTIDASE"/>
    <property type="match status" value="1"/>
</dbReference>
<keyword evidence="1" id="KW-0645">Protease</keyword>
<proteinExistence type="predicted"/>
<evidence type="ECO:0000259" key="6">
    <source>
        <dbReference type="Pfam" id="PF14464"/>
    </source>
</evidence>
<dbReference type="PANTHER" id="PTHR34858:SF1">
    <property type="entry name" value="CYSO-CYSTEINE PEPTIDASE"/>
    <property type="match status" value="1"/>
</dbReference>
<keyword evidence="5" id="KW-0482">Metalloprotease</keyword>
<evidence type="ECO:0000256" key="5">
    <source>
        <dbReference type="ARBA" id="ARBA00023049"/>
    </source>
</evidence>
<dbReference type="GO" id="GO:0008235">
    <property type="term" value="F:metalloexopeptidase activity"/>
    <property type="evidence" value="ECO:0007669"/>
    <property type="project" value="TreeGrafter"/>
</dbReference>
<dbReference type="STRING" id="377629.TERTU_3904"/>
<name>C5BT52_TERTT</name>
<dbReference type="RefSeq" id="WP_015820552.1">
    <property type="nucleotide sequence ID" value="NC_012997.1"/>
</dbReference>
<dbReference type="EMBL" id="CP001614">
    <property type="protein sequence ID" value="ACR14438.1"/>
    <property type="molecule type" value="Genomic_DNA"/>
</dbReference>
<dbReference type="KEGG" id="ttu:TERTU_3904"/>
<reference evidence="7 8" key="1">
    <citation type="journal article" date="2009" name="PLoS ONE">
        <title>The complete genome of Teredinibacter turnerae T7901: an intracellular endosymbiont of marine wood-boring bivalves (shipworms).</title>
        <authorList>
            <person name="Yang J.C."/>
            <person name="Madupu R."/>
            <person name="Durkin A.S."/>
            <person name="Ekborg N.A."/>
            <person name="Pedamallu C.S."/>
            <person name="Hostetler J.B."/>
            <person name="Radune D."/>
            <person name="Toms B.S."/>
            <person name="Henrissat B."/>
            <person name="Coutinho P.M."/>
            <person name="Schwarz S."/>
            <person name="Field L."/>
            <person name="Trindade-Silva A.E."/>
            <person name="Soares C.A.G."/>
            <person name="Elshahawi S."/>
            <person name="Hanora A."/>
            <person name="Schmidt E.W."/>
            <person name="Haygood M.G."/>
            <person name="Posfai J."/>
            <person name="Benner J."/>
            <person name="Madinger C."/>
            <person name="Nove J."/>
            <person name="Anton B."/>
            <person name="Chaudhary K."/>
            <person name="Foster J."/>
            <person name="Holman A."/>
            <person name="Kumar S."/>
            <person name="Lessard P.A."/>
            <person name="Luyten Y.A."/>
            <person name="Slatko B."/>
            <person name="Wood N."/>
            <person name="Wu B."/>
            <person name="Teplitski M."/>
            <person name="Mougous J.D."/>
            <person name="Ward N."/>
            <person name="Eisen J.A."/>
            <person name="Badger J.H."/>
            <person name="Distel D.L."/>
        </authorList>
    </citation>
    <scope>NUCLEOTIDE SEQUENCE [LARGE SCALE GENOMIC DNA]</scope>
    <source>
        <strain evidence="8">ATCC 39867 / T7901</strain>
    </source>
</reference>
<dbReference type="HOGENOM" id="CLU_116765_3_0_6"/>
<dbReference type="Proteomes" id="UP000009080">
    <property type="component" value="Chromosome"/>
</dbReference>
<dbReference type="GO" id="GO:0006508">
    <property type="term" value="P:proteolysis"/>
    <property type="evidence" value="ECO:0007669"/>
    <property type="project" value="UniProtKB-KW"/>
</dbReference>
<dbReference type="AlphaFoldDB" id="C5BT52"/>
<sequence length="152" mass="16819">MLDNTLLANIYAHGEKTYPEESCGFIAADGTVYEGTNIQNDLNKRDPALYPRTAKNGYSFSIKDVRALEGSFSSANPATIIYHSHPDVGAYFSSEDKDKALYMGEPIYDVNYLVADINNGCARGAKLFAYRNGDYTCIAQYDAHGFLQTETE</sequence>
<keyword evidence="3" id="KW-0378">Hydrolase</keyword>
<feature type="domain" description="JAB" evidence="6">
    <location>
        <begin position="6"/>
        <end position="108"/>
    </location>
</feature>
<accession>C5BT52</accession>
<dbReference type="InterPro" id="IPR051929">
    <property type="entry name" value="VirAsm_ModProt"/>
</dbReference>
<evidence type="ECO:0000256" key="2">
    <source>
        <dbReference type="ARBA" id="ARBA00022723"/>
    </source>
</evidence>
<evidence type="ECO:0000256" key="3">
    <source>
        <dbReference type="ARBA" id="ARBA00022801"/>
    </source>
</evidence>
<dbReference type="SUPFAM" id="SSF102712">
    <property type="entry name" value="JAB1/MPN domain"/>
    <property type="match status" value="1"/>
</dbReference>
<evidence type="ECO:0000313" key="8">
    <source>
        <dbReference type="Proteomes" id="UP000009080"/>
    </source>
</evidence>
<dbReference type="InterPro" id="IPR028090">
    <property type="entry name" value="JAB_dom_prok"/>
</dbReference>